<reference evidence="8" key="3">
    <citation type="submission" date="2025-09" db="UniProtKB">
        <authorList>
            <consortium name="Ensembl"/>
        </authorList>
    </citation>
    <scope>IDENTIFICATION</scope>
</reference>
<dbReference type="Ensembl" id="ENSPANT00000004269.3">
    <property type="protein sequence ID" value="ENSPANP00000018741.3"/>
    <property type="gene ID" value="ENSPANG00000023385.3"/>
</dbReference>
<dbReference type="AlphaFoldDB" id="A0A096P066"/>
<evidence type="ECO:0000256" key="6">
    <source>
        <dbReference type="SAM" id="SignalP"/>
    </source>
</evidence>
<gene>
    <name evidence="8" type="primary">AKAP7</name>
</gene>
<dbReference type="PANTHER" id="PTHR15934">
    <property type="entry name" value="RNA 2',3'-CYCLIC PHOSPHODIESTERASE"/>
    <property type="match status" value="1"/>
</dbReference>
<keyword evidence="4" id="KW-0539">Nucleus</keyword>
<dbReference type="GeneID" id="101005005"/>
<dbReference type="CTD" id="9465"/>
<dbReference type="Bgee" id="ENSPANG00000023385">
    <property type="expression patterns" value="Expressed in pancreas and 66 other cell types or tissues"/>
</dbReference>
<evidence type="ECO:0000313" key="9">
    <source>
        <dbReference type="Proteomes" id="UP000028761"/>
    </source>
</evidence>
<keyword evidence="3" id="KW-0963">Cytoplasm</keyword>
<dbReference type="ExpressionAtlas" id="A0A096P066">
    <property type="expression patterns" value="baseline"/>
</dbReference>
<dbReference type="STRING" id="9555.ENSPANP00000018741"/>
<feature type="domain" description="A-kinase anchor protein 7-like phosphoesterase" evidence="7">
    <location>
        <begin position="167"/>
        <end position="364"/>
    </location>
</feature>
<dbReference type="Gene3D" id="3.90.1140.10">
    <property type="entry name" value="Cyclic phosphodiesterase"/>
    <property type="match status" value="1"/>
</dbReference>
<protein>
    <submittedName>
        <fullName evidence="8">A-kinase anchoring protein 7</fullName>
    </submittedName>
</protein>
<dbReference type="RefSeq" id="XP_017813813.2">
    <property type="nucleotide sequence ID" value="XM_017958324.3"/>
</dbReference>
<reference evidence="8" key="2">
    <citation type="submission" date="2025-08" db="UniProtKB">
        <authorList>
            <consortium name="Ensembl"/>
        </authorList>
    </citation>
    <scope>IDENTIFICATION</scope>
</reference>
<evidence type="ECO:0000256" key="5">
    <source>
        <dbReference type="ARBA" id="ARBA00038702"/>
    </source>
</evidence>
<sequence>MPALRLLLLLLRGLRLGKLRASAGLASAARAHAACCWTPPRPSALPSGPGPRPGLNLSSSPCLRPATTAAASPHAPPACAATMERAEAGEINSNECENESRKKKMSEEFEANIMDSLVDMPFATVDIQDDCRITDEPQINLKRSQENEWIKSDQVKKRKKKQKDYQPNYFLSIPITNKEIIKGIKIVQNAIIQQDERLAKAMVSDGSFHITLLVMQLLNEDEVNIGIDALLELKPFIEERLQGKHLTLPFQGIGTFGNQVGFVKLAEGDHINSLLEIAETANRTFQEKGILAGDSRSFKPHLTFMKLSKSPWLRKNGVKKIDPDLYEKFISHRFGEEILYRIDLCSMLKKKQSNGYYHCESSIVIGKKPVGIRDLINEALHRETMGLKSKVKQIKEFLLKPETQAKIRRELFEERLINNSNPANAIDFSTTLT</sequence>
<evidence type="ECO:0000259" key="7">
    <source>
        <dbReference type="Pfam" id="PF10469"/>
    </source>
</evidence>
<feature type="chain" id="PRO_5035184834" evidence="6">
    <location>
        <begin position="22"/>
        <end position="433"/>
    </location>
</feature>
<dbReference type="HOGENOM" id="CLU_052186_0_0_1"/>
<dbReference type="GeneTree" id="ENSGT00390000012756"/>
<keyword evidence="9" id="KW-1185">Reference proteome</keyword>
<dbReference type="InterPro" id="IPR019510">
    <property type="entry name" value="AKAP7-like_phosphoesterase"/>
</dbReference>
<dbReference type="SUPFAM" id="SSF55144">
    <property type="entry name" value="LigT-like"/>
    <property type="match status" value="1"/>
</dbReference>
<accession>A0A096P066</accession>
<comment type="subunit">
    <text evidence="5">Binds cAMP-dependent protein kinase (PKA). Interacts with PRKCA; only the cytoplasmic form is capable of interacting with PRKCA.</text>
</comment>
<dbReference type="GO" id="GO:0005829">
    <property type="term" value="C:cytosol"/>
    <property type="evidence" value="ECO:0007669"/>
    <property type="project" value="Ensembl"/>
</dbReference>
<evidence type="ECO:0000256" key="1">
    <source>
        <dbReference type="ARBA" id="ARBA00004123"/>
    </source>
</evidence>
<dbReference type="PANTHER" id="PTHR15934:SF6">
    <property type="entry name" value="A-KINASE ANCHOR PROTEIN 7 ISOFORM GAMMA"/>
    <property type="match status" value="1"/>
</dbReference>
<dbReference type="InterPro" id="IPR009097">
    <property type="entry name" value="Cyclic_Pdiesterase"/>
</dbReference>
<dbReference type="Proteomes" id="UP000028761">
    <property type="component" value="Chromosome 6"/>
</dbReference>
<evidence type="ECO:0000256" key="4">
    <source>
        <dbReference type="ARBA" id="ARBA00023242"/>
    </source>
</evidence>
<feature type="signal peptide" evidence="6">
    <location>
        <begin position="1"/>
        <end position="21"/>
    </location>
</feature>
<name>A0A096P066_PAPAN</name>
<evidence type="ECO:0000256" key="2">
    <source>
        <dbReference type="ARBA" id="ARBA00004496"/>
    </source>
</evidence>
<evidence type="ECO:0000256" key="3">
    <source>
        <dbReference type="ARBA" id="ARBA00022490"/>
    </source>
</evidence>
<proteinExistence type="predicted"/>
<dbReference type="GO" id="GO:0034237">
    <property type="term" value="F:protein kinase A regulatory subunit binding"/>
    <property type="evidence" value="ECO:0007669"/>
    <property type="project" value="TreeGrafter"/>
</dbReference>
<evidence type="ECO:0000313" key="8">
    <source>
        <dbReference type="Ensembl" id="ENSPANP00000018741.3"/>
    </source>
</evidence>
<dbReference type="FunFam" id="3.90.1140.10:FF:000004">
    <property type="entry name" value="A-kinase anchoring protein 7 isoform X1"/>
    <property type="match status" value="1"/>
</dbReference>
<dbReference type="Pfam" id="PF10469">
    <property type="entry name" value="AKAP7_NLS"/>
    <property type="match status" value="1"/>
</dbReference>
<comment type="subcellular location">
    <subcellularLocation>
        <location evidence="2">Cytoplasm</location>
    </subcellularLocation>
    <subcellularLocation>
        <location evidence="1">Nucleus</location>
    </subcellularLocation>
</comment>
<dbReference type="GO" id="GO:0005634">
    <property type="term" value="C:nucleus"/>
    <property type="evidence" value="ECO:0007669"/>
    <property type="project" value="UniProtKB-SubCell"/>
</dbReference>
<reference evidence="8 9" key="1">
    <citation type="submission" date="2012-03" db="EMBL/GenBank/DDBJ databases">
        <title>Whole Genome Assembly of Papio anubis.</title>
        <authorList>
            <person name="Liu Y.L."/>
            <person name="Abraham K.A."/>
            <person name="Akbar H.A."/>
            <person name="Ali S.A."/>
            <person name="Anosike U.A."/>
            <person name="Aqrawi P.A."/>
            <person name="Arias F.A."/>
            <person name="Attaway T.A."/>
            <person name="Awwad R.A."/>
            <person name="Babu C.B."/>
            <person name="Bandaranaike D.B."/>
            <person name="Battles P.B."/>
            <person name="Bell A.B."/>
            <person name="Beltran B.B."/>
            <person name="Berhane-Mersha D.B."/>
            <person name="Bess C.B."/>
            <person name="Bickham C.B."/>
            <person name="Bolden T.B."/>
            <person name="Carter K.C."/>
            <person name="Chau D.C."/>
            <person name="Chavez A.C."/>
            <person name="Clerc-Blankenburg K.C."/>
            <person name="Coyle M.C."/>
            <person name="Dao M.D."/>
            <person name="Davila M.L.D."/>
            <person name="Davy-Carroll L.D."/>
            <person name="Denson S.D."/>
            <person name="Dinh H.D."/>
            <person name="Fernandez S.F."/>
            <person name="Fernando P.F."/>
            <person name="Forbes L.F."/>
            <person name="Francis C.F."/>
            <person name="Francisco L.F."/>
            <person name="Fu Q.F."/>
            <person name="Garcia-Iii R.G."/>
            <person name="Garrett T.G."/>
            <person name="Gross S.G."/>
            <person name="Gubbala S.G."/>
            <person name="Hirani K.H."/>
            <person name="Hogues M.H."/>
            <person name="Hollins B.H."/>
            <person name="Jackson L.J."/>
            <person name="Javaid M.J."/>
            <person name="Jhangiani S.J."/>
            <person name="Johnson A.J."/>
            <person name="Johnson B.J."/>
            <person name="Jones J.J."/>
            <person name="Joshi V.J."/>
            <person name="Kalu J.K."/>
            <person name="Khan N.K."/>
            <person name="Korchina V.K."/>
            <person name="Kovar C.K."/>
            <person name="Lago L.L."/>
            <person name="Lara F.L."/>
            <person name="Le T.-K.L."/>
            <person name="Lee S.L."/>
            <person name="Legall-Iii F.L."/>
            <person name="Lemon S.L."/>
            <person name="Liu J.L."/>
            <person name="Liu Y.-S.L."/>
            <person name="Liyanage D.L."/>
            <person name="Lopez J.L."/>
            <person name="Lorensuhewa L.L."/>
            <person name="Mata R.M."/>
            <person name="Mathew T.M."/>
            <person name="Mercado C.M."/>
            <person name="Mercado I.M."/>
            <person name="Morales K.M."/>
            <person name="Morgan M.M."/>
            <person name="Munidasa M.M."/>
            <person name="Ngo D.N."/>
            <person name="Nguyen L.N."/>
            <person name="Nguyen T.N."/>
            <person name="Nguyen N.N."/>
            <person name="Obregon M.O."/>
            <person name="Okwuonu G.O."/>
            <person name="Ongeri F.O."/>
            <person name="Onwere C.O."/>
            <person name="Osifeso I.O."/>
            <person name="Parra A.P."/>
            <person name="Patil S.P."/>
            <person name="Perez A.P."/>
            <person name="Perez Y.P."/>
            <person name="Pham C.P."/>
            <person name="Pu L.-L.P."/>
            <person name="Puazo M.P."/>
            <person name="Quiroz J.Q."/>
            <person name="Rouhana J.R."/>
            <person name="Ruiz M.R."/>
            <person name="Ruiz S.-J.R."/>
            <person name="Saada N.S."/>
            <person name="Santibanez J.S."/>
            <person name="Scheel M.S."/>
            <person name="Schneider B.S."/>
            <person name="Simmons D.S."/>
            <person name="Sisson I.S."/>
            <person name="Tang L.-Y.T."/>
            <person name="Thornton R.T."/>
            <person name="Tisius J.T."/>
            <person name="Toledanes G.T."/>
            <person name="Trejos Z.T."/>
            <person name="Usmani K.U."/>
            <person name="Varghese R.V."/>
            <person name="Vattathil S.V."/>
            <person name="Vee V.V."/>
            <person name="Walker D.W."/>
            <person name="Weissenberger G.W."/>
            <person name="White C.W."/>
            <person name="Williams A.W."/>
            <person name="Woodworth J.W."/>
            <person name="Wright R.W."/>
            <person name="Zhu Y.Z."/>
            <person name="Han Y.H."/>
            <person name="Newsham I.N."/>
            <person name="Nazareth L.N."/>
            <person name="Worley K.W."/>
            <person name="Muzny D.M."/>
            <person name="Rogers J.R."/>
            <person name="Gibbs R.G."/>
        </authorList>
    </citation>
    <scope>NUCLEOTIDE SEQUENCE [LARGE SCALE GENOMIC DNA]</scope>
</reference>
<keyword evidence="6" id="KW-0732">Signal</keyword>
<dbReference type="InterPro" id="IPR052641">
    <property type="entry name" value="AKAP7_isoform_gamma"/>
</dbReference>
<dbReference type="GO" id="GO:0032991">
    <property type="term" value="C:protein-containing complex"/>
    <property type="evidence" value="ECO:0007669"/>
    <property type="project" value="Ensembl"/>
</dbReference>
<dbReference type="eggNOG" id="KOG2814">
    <property type="taxonomic scope" value="Eukaryota"/>
</dbReference>
<dbReference type="GO" id="GO:0010738">
    <property type="term" value="P:regulation of protein kinase A signaling"/>
    <property type="evidence" value="ECO:0007669"/>
    <property type="project" value="TreeGrafter"/>
</dbReference>
<organism evidence="8 9">
    <name type="scientific">Papio anubis</name>
    <name type="common">Olive baboon</name>
    <dbReference type="NCBI Taxonomy" id="9555"/>
    <lineage>
        <taxon>Eukaryota</taxon>
        <taxon>Metazoa</taxon>
        <taxon>Chordata</taxon>
        <taxon>Craniata</taxon>
        <taxon>Vertebrata</taxon>
        <taxon>Euteleostomi</taxon>
        <taxon>Mammalia</taxon>
        <taxon>Eutheria</taxon>
        <taxon>Euarchontoglires</taxon>
        <taxon>Primates</taxon>
        <taxon>Haplorrhini</taxon>
        <taxon>Catarrhini</taxon>
        <taxon>Cercopithecidae</taxon>
        <taxon>Cercopithecinae</taxon>
        <taxon>Papio</taxon>
    </lineage>
</organism>